<organism evidence="2 3">
    <name type="scientific">Vasconcelosia minhoensis LEGE 07310</name>
    <dbReference type="NCBI Taxonomy" id="915328"/>
    <lineage>
        <taxon>Bacteria</taxon>
        <taxon>Bacillati</taxon>
        <taxon>Cyanobacteriota</taxon>
        <taxon>Cyanophyceae</taxon>
        <taxon>Nodosilineales</taxon>
        <taxon>Cymatolegaceae</taxon>
        <taxon>Vasconcelosia</taxon>
        <taxon>Vasconcelosia minhoensis</taxon>
    </lineage>
</organism>
<reference evidence="2" key="1">
    <citation type="submission" date="2020-10" db="EMBL/GenBank/DDBJ databases">
        <authorList>
            <person name="Castelo-Branco R."/>
            <person name="Eusebio N."/>
            <person name="Adriana R."/>
            <person name="Vieira A."/>
            <person name="Brugerolle De Fraissinette N."/>
            <person name="Rezende De Castro R."/>
            <person name="Schneider M.P."/>
            <person name="Vasconcelos V."/>
            <person name="Leao P.N."/>
        </authorList>
    </citation>
    <scope>NUCLEOTIDE SEQUENCE</scope>
    <source>
        <strain evidence="2">LEGE 07310</strain>
    </source>
</reference>
<feature type="compositionally biased region" description="Polar residues" evidence="1">
    <location>
        <begin position="1"/>
        <end position="11"/>
    </location>
</feature>
<evidence type="ECO:0000313" key="3">
    <source>
        <dbReference type="Proteomes" id="UP000636505"/>
    </source>
</evidence>
<gene>
    <name evidence="2" type="ORF">IQ241_14720</name>
</gene>
<dbReference type="AlphaFoldDB" id="A0A8J7DD98"/>
<feature type="region of interest" description="Disordered" evidence="1">
    <location>
        <begin position="1"/>
        <end position="24"/>
    </location>
</feature>
<comment type="caution">
    <text evidence="2">The sequence shown here is derived from an EMBL/GenBank/DDBJ whole genome shotgun (WGS) entry which is preliminary data.</text>
</comment>
<accession>A0A8J7DD98</accession>
<proteinExistence type="predicted"/>
<dbReference type="Proteomes" id="UP000636505">
    <property type="component" value="Unassembled WGS sequence"/>
</dbReference>
<keyword evidence="3" id="KW-1185">Reference proteome</keyword>
<evidence type="ECO:0000256" key="1">
    <source>
        <dbReference type="SAM" id="MobiDB-lite"/>
    </source>
</evidence>
<name>A0A8J7DD98_9CYAN</name>
<dbReference type="EMBL" id="JADEXG010000034">
    <property type="protein sequence ID" value="MBE9078533.1"/>
    <property type="molecule type" value="Genomic_DNA"/>
</dbReference>
<sequence>MPLKTTAQPQKQVHPKKLIASPPAEKSSQSVRFFKDGYWWEVEKKIQGKQATYFQCRPTCWNETRFYSAQEIMLAIQKQRNRAQAAQAADRRGSGRVSALNQASRPETCKLLLVGSKKAVQGAIVKLHTLGYASADGWSAIQPGRKPNEVVSILVHRLRIS</sequence>
<dbReference type="RefSeq" id="WP_193908479.1">
    <property type="nucleotide sequence ID" value="NZ_JADEXG010000034.1"/>
</dbReference>
<protein>
    <submittedName>
        <fullName evidence="2">Uncharacterized protein</fullName>
    </submittedName>
</protein>
<evidence type="ECO:0000313" key="2">
    <source>
        <dbReference type="EMBL" id="MBE9078533.1"/>
    </source>
</evidence>